<accession>A0A6A7N764</accession>
<dbReference type="AlphaFoldDB" id="A0A6A7N764"/>
<evidence type="ECO:0000313" key="2">
    <source>
        <dbReference type="Proteomes" id="UP000440498"/>
    </source>
</evidence>
<proteinExistence type="predicted"/>
<comment type="caution">
    <text evidence="1">The sequence shown here is derived from an EMBL/GenBank/DDBJ whole genome shotgun (WGS) entry which is preliminary data.</text>
</comment>
<dbReference type="Proteomes" id="UP000440498">
    <property type="component" value="Unassembled WGS sequence"/>
</dbReference>
<protein>
    <submittedName>
        <fullName evidence="1">Uncharacterized protein</fullName>
    </submittedName>
</protein>
<sequence>MIESVKLFLSCFDLSISMSDFKGKLAKRDCRQTTPTTPRVNRSCLRNKPGALAQFRTRIFSAIGLMTSRNVSKEGEAGLEKYQQMMAKKKTGTDEDPGTSYALQHLCNNYDMSRQLTEAYPLTVLKDMADKLATSEAMNPQSESFDPLHHMLVAGAINLTVNAPTDRESAKVPSSQIATRAELAQTVVAQARQGEKWGGAGVLKTTSKNASEAEIDAAMAQVLHQFPLMSLENRAKLNTLLPTVANNEATTPVSRYDAEKFPLVHGYDTFADDLKSQIAELAQDSLSVANSTASDGDVAQRQAVRQHIKNKLEQRGETSDSSWKTTLLNALIDKEVARIIAFSEVPSTRAKTVSFVMPDNLEQ</sequence>
<name>A0A6A7N764_9BURK</name>
<keyword evidence="2" id="KW-1185">Reference proteome</keyword>
<dbReference type="RefSeq" id="WP_152840006.1">
    <property type="nucleotide sequence ID" value="NZ_WHUG01000009.1"/>
</dbReference>
<organism evidence="1 2">
    <name type="scientific">Rugamonas aquatica</name>
    <dbReference type="NCBI Taxonomy" id="2743357"/>
    <lineage>
        <taxon>Bacteria</taxon>
        <taxon>Pseudomonadati</taxon>
        <taxon>Pseudomonadota</taxon>
        <taxon>Betaproteobacteria</taxon>
        <taxon>Burkholderiales</taxon>
        <taxon>Oxalobacteraceae</taxon>
        <taxon>Telluria group</taxon>
        <taxon>Rugamonas</taxon>
    </lineage>
</organism>
<gene>
    <name evidence="1" type="ORF">GEV02_21435</name>
</gene>
<dbReference type="EMBL" id="WHUG01000009">
    <property type="protein sequence ID" value="MQA40712.1"/>
    <property type="molecule type" value="Genomic_DNA"/>
</dbReference>
<evidence type="ECO:0000313" key="1">
    <source>
        <dbReference type="EMBL" id="MQA40712.1"/>
    </source>
</evidence>
<reference evidence="1 2" key="1">
    <citation type="submission" date="2019-10" db="EMBL/GenBank/DDBJ databases">
        <title>Two novel species isolated from a subtropical stream in China.</title>
        <authorList>
            <person name="Lu H."/>
        </authorList>
    </citation>
    <scope>NUCLEOTIDE SEQUENCE [LARGE SCALE GENOMIC DNA]</scope>
    <source>
        <strain evidence="1 2">FT29W</strain>
    </source>
</reference>